<evidence type="ECO:0000256" key="1">
    <source>
        <dbReference type="ARBA" id="ARBA00004370"/>
    </source>
</evidence>
<accession>A0AAJ0MVK9</accession>
<evidence type="ECO:0000256" key="2">
    <source>
        <dbReference type="ARBA" id="ARBA00009530"/>
    </source>
</evidence>
<dbReference type="AlphaFoldDB" id="A0AAJ0MVK9"/>
<dbReference type="RefSeq" id="XP_062697489.1">
    <property type="nucleotide sequence ID" value="XM_062839905.1"/>
</dbReference>
<dbReference type="GO" id="GO:0016020">
    <property type="term" value="C:membrane"/>
    <property type="evidence" value="ECO:0007669"/>
    <property type="project" value="UniProtKB-SubCell"/>
</dbReference>
<keyword evidence="3 7" id="KW-0812">Transmembrane</keyword>
<evidence type="ECO:0000313" key="9">
    <source>
        <dbReference type="Proteomes" id="UP001285908"/>
    </source>
</evidence>
<dbReference type="PANTHER" id="PTHR21659">
    <property type="entry name" value="HYDROPHOBIC PROTEIN RCI2 LOW TEMPERATURE AND SALT RESPONSIVE PROTEIN LTI6 -RELATED"/>
    <property type="match status" value="1"/>
</dbReference>
<feature type="region of interest" description="Disordered" evidence="6">
    <location>
        <begin position="135"/>
        <end position="207"/>
    </location>
</feature>
<feature type="region of interest" description="Disordered" evidence="6">
    <location>
        <begin position="446"/>
        <end position="536"/>
    </location>
</feature>
<feature type="compositionally biased region" description="Polar residues" evidence="6">
    <location>
        <begin position="469"/>
        <end position="481"/>
    </location>
</feature>
<dbReference type="PANTHER" id="PTHR21659:SF42">
    <property type="entry name" value="UPF0057 MEMBRANE PROTEIN ZK632.10-RELATED"/>
    <property type="match status" value="1"/>
</dbReference>
<feature type="transmembrane region" description="Helical" evidence="7">
    <location>
        <begin position="20"/>
        <end position="44"/>
    </location>
</feature>
<comment type="caution">
    <text evidence="8">The sequence shown here is derived from an EMBL/GenBank/DDBJ whole genome shotgun (WGS) entry which is preliminary data.</text>
</comment>
<dbReference type="GeneID" id="87877527"/>
<feature type="compositionally biased region" description="Basic and acidic residues" evidence="6">
    <location>
        <begin position="525"/>
        <end position="536"/>
    </location>
</feature>
<feature type="compositionally biased region" description="Polar residues" evidence="6">
    <location>
        <begin position="283"/>
        <end position="297"/>
    </location>
</feature>
<organism evidence="8 9">
    <name type="scientific">Neurospora hispaniola</name>
    <dbReference type="NCBI Taxonomy" id="588809"/>
    <lineage>
        <taxon>Eukaryota</taxon>
        <taxon>Fungi</taxon>
        <taxon>Dikarya</taxon>
        <taxon>Ascomycota</taxon>
        <taxon>Pezizomycotina</taxon>
        <taxon>Sordariomycetes</taxon>
        <taxon>Sordariomycetidae</taxon>
        <taxon>Sordariales</taxon>
        <taxon>Sordariaceae</taxon>
        <taxon>Neurospora</taxon>
    </lineage>
</organism>
<evidence type="ECO:0000313" key="8">
    <source>
        <dbReference type="EMBL" id="KAK3499856.1"/>
    </source>
</evidence>
<keyword evidence="9" id="KW-1185">Reference proteome</keyword>
<feature type="compositionally biased region" description="Pro residues" evidence="6">
    <location>
        <begin position="166"/>
        <end position="179"/>
    </location>
</feature>
<evidence type="ECO:0000256" key="4">
    <source>
        <dbReference type="ARBA" id="ARBA00022989"/>
    </source>
</evidence>
<feature type="compositionally biased region" description="Low complexity" evidence="6">
    <location>
        <begin position="587"/>
        <end position="598"/>
    </location>
</feature>
<feature type="region of interest" description="Disordered" evidence="6">
    <location>
        <begin position="75"/>
        <end position="116"/>
    </location>
</feature>
<feature type="compositionally biased region" description="Low complexity" evidence="6">
    <location>
        <begin position="448"/>
        <end position="461"/>
    </location>
</feature>
<dbReference type="Proteomes" id="UP001285908">
    <property type="component" value="Unassembled WGS sequence"/>
</dbReference>
<gene>
    <name evidence="8" type="ORF">B0T23DRAFT_425270</name>
</gene>
<feature type="region of interest" description="Disordered" evidence="6">
    <location>
        <begin position="579"/>
        <end position="598"/>
    </location>
</feature>
<feature type="compositionally biased region" description="Low complexity" evidence="6">
    <location>
        <begin position="152"/>
        <end position="165"/>
    </location>
</feature>
<dbReference type="InterPro" id="IPR000612">
    <property type="entry name" value="PMP3"/>
</dbReference>
<keyword evidence="5 7" id="KW-0472">Membrane</keyword>
<evidence type="ECO:0000256" key="6">
    <source>
        <dbReference type="SAM" id="MobiDB-lite"/>
    </source>
</evidence>
<dbReference type="Pfam" id="PF01679">
    <property type="entry name" value="Pmp3"/>
    <property type="match status" value="1"/>
</dbReference>
<evidence type="ECO:0000256" key="7">
    <source>
        <dbReference type="SAM" id="Phobius"/>
    </source>
</evidence>
<sequence>MARAARFLLHAIRQQRSPPIGVFAIAGCGADLLINICLTLLGYIPGHVHAFYLEYVYYDRRERLRQGSIVTDRAPGVYSDNVQNGGNPHGYGTIVQPNASKPHGIRQGPADTSNSLLRDEDDARSVIPEQLATQASLPLLVPHPGPLQPSHPTRASSSSFPASSPSLPPLSRPAAPLPPRLSKTSPSSDSGLLIGGRSRKKRQRPGASPVAFPRFFLQSSQTAVSVIPSIAEGKPFPLDDTSARQKLANTCPAASSSNYRYAKSTGAESRTYSKPVLVRTRTSIVPQYRRGTSSIADSSRVPRSESPDLEAGPRGGQTDFGTENSNQSEGSRSHINQDVNWRKAKNKMSTSDQPENGVSSLPLLWERRSTSSRPIVVKSRNGKPKKLPPMDAFSFKSFMADLQTQDGDNNIGADLDRIAEICARSRYSLSNQYEVHMAPHGSGASLVSPAGGLAPSSSGTASRRRENGSYHSSQSARTGPTLQAIVPDEEEGGARRRRRGPGTGGRRLNSIAYGTLETIMSSSRSSEEDRSSKKPAAEIVGVVRGRIDRQHNNLGFSAADAGPSAATTINQYNEHTATDQGLDVDDGQQGSGEAATASAAAKLARKKSASFATAVMDNHSRSSAGQLQRYESTCALVSEPALPQTSDSHLGVRTAASPFAASDNAIVTRPSTLTHSVSDMPYQASRTKEYWAGSSSSSTRVSWNGWIPWKGGSGGAGSQRQQQQQHQEQVMRSEAEVVTPTMSAGLAKPGRTVSHAEGSLRRILRSR</sequence>
<evidence type="ECO:0000256" key="5">
    <source>
        <dbReference type="ARBA" id="ARBA00023136"/>
    </source>
</evidence>
<proteinExistence type="inferred from homology"/>
<comment type="subcellular location">
    <subcellularLocation>
        <location evidence="1">Membrane</location>
    </subcellularLocation>
</comment>
<feature type="compositionally biased region" description="Polar residues" evidence="6">
    <location>
        <begin position="319"/>
        <end position="339"/>
    </location>
</feature>
<feature type="region of interest" description="Disordered" evidence="6">
    <location>
        <begin position="283"/>
        <end position="339"/>
    </location>
</feature>
<protein>
    <submittedName>
        <fullName evidence="8">Uncharacterized protein</fullName>
    </submittedName>
</protein>
<comment type="similarity">
    <text evidence="2">Belongs to the UPF0057 (PMP3) family.</text>
</comment>
<feature type="region of interest" description="Disordered" evidence="6">
    <location>
        <begin position="708"/>
        <end position="729"/>
    </location>
</feature>
<dbReference type="EMBL" id="JAULSX010000001">
    <property type="protein sequence ID" value="KAK3499856.1"/>
    <property type="molecule type" value="Genomic_DNA"/>
</dbReference>
<feature type="region of interest" description="Disordered" evidence="6">
    <location>
        <begin position="742"/>
        <end position="767"/>
    </location>
</feature>
<dbReference type="PROSITE" id="PS51257">
    <property type="entry name" value="PROKAR_LIPOPROTEIN"/>
    <property type="match status" value="1"/>
</dbReference>
<reference evidence="8 9" key="1">
    <citation type="journal article" date="2023" name="Mol. Phylogenet. Evol.">
        <title>Genome-scale phylogeny and comparative genomics of the fungal order Sordariales.</title>
        <authorList>
            <person name="Hensen N."/>
            <person name="Bonometti L."/>
            <person name="Westerberg I."/>
            <person name="Brannstrom I.O."/>
            <person name="Guillou S."/>
            <person name="Cros-Aarteil S."/>
            <person name="Calhoun S."/>
            <person name="Haridas S."/>
            <person name="Kuo A."/>
            <person name="Mondo S."/>
            <person name="Pangilinan J."/>
            <person name="Riley R."/>
            <person name="LaButti K."/>
            <person name="Andreopoulos B."/>
            <person name="Lipzen A."/>
            <person name="Chen C."/>
            <person name="Yan M."/>
            <person name="Daum C."/>
            <person name="Ng V."/>
            <person name="Clum A."/>
            <person name="Steindorff A."/>
            <person name="Ohm R.A."/>
            <person name="Martin F."/>
            <person name="Silar P."/>
            <person name="Natvig D.O."/>
            <person name="Lalanne C."/>
            <person name="Gautier V."/>
            <person name="Ament-Velasquez S.L."/>
            <person name="Kruys A."/>
            <person name="Hutchinson M.I."/>
            <person name="Powell A.J."/>
            <person name="Barry K."/>
            <person name="Miller A.N."/>
            <person name="Grigoriev I.V."/>
            <person name="Debuchy R."/>
            <person name="Gladieux P."/>
            <person name="Hiltunen Thoren M."/>
            <person name="Johannesson H."/>
        </authorList>
    </citation>
    <scope>NUCLEOTIDE SEQUENCE [LARGE SCALE GENOMIC DNA]</scope>
    <source>
        <strain evidence="8 9">FGSC 10403</strain>
    </source>
</reference>
<keyword evidence="4 7" id="KW-1133">Transmembrane helix</keyword>
<name>A0AAJ0MVK9_9PEZI</name>
<feature type="compositionally biased region" description="Low complexity" evidence="6">
    <location>
        <begin position="718"/>
        <end position="728"/>
    </location>
</feature>
<evidence type="ECO:0000256" key="3">
    <source>
        <dbReference type="ARBA" id="ARBA00022692"/>
    </source>
</evidence>